<dbReference type="EMBL" id="JAUSTP010000017">
    <property type="protein sequence ID" value="MDQ0190300.1"/>
    <property type="molecule type" value="Genomic_DNA"/>
</dbReference>
<dbReference type="Proteomes" id="UP001232973">
    <property type="component" value="Unassembled WGS sequence"/>
</dbReference>
<evidence type="ECO:0000313" key="3">
    <source>
        <dbReference type="Proteomes" id="UP001232973"/>
    </source>
</evidence>
<name>A0ABT9XJ18_9BACL</name>
<reference evidence="2 3" key="1">
    <citation type="submission" date="2023-07" db="EMBL/GenBank/DDBJ databases">
        <title>Genomic Encyclopedia of Type Strains, Phase IV (KMG-IV): sequencing the most valuable type-strain genomes for metagenomic binning, comparative biology and taxonomic classification.</title>
        <authorList>
            <person name="Goeker M."/>
        </authorList>
    </citation>
    <scope>NUCLEOTIDE SEQUENCE [LARGE SCALE GENOMIC DNA]</scope>
    <source>
        <strain evidence="2 3">DSM 4006</strain>
    </source>
</reference>
<accession>A0ABT9XJ18</accession>
<proteinExistence type="predicted"/>
<keyword evidence="1" id="KW-1133">Transmembrane helix</keyword>
<keyword evidence="3" id="KW-1185">Reference proteome</keyword>
<gene>
    <name evidence="2" type="ORF">J2S03_002164</name>
</gene>
<organism evidence="2 3">
    <name type="scientific">Alicyclobacillus cycloheptanicus</name>
    <dbReference type="NCBI Taxonomy" id="1457"/>
    <lineage>
        <taxon>Bacteria</taxon>
        <taxon>Bacillati</taxon>
        <taxon>Bacillota</taxon>
        <taxon>Bacilli</taxon>
        <taxon>Bacillales</taxon>
        <taxon>Alicyclobacillaceae</taxon>
        <taxon>Alicyclobacillus</taxon>
    </lineage>
</organism>
<evidence type="ECO:0000256" key="1">
    <source>
        <dbReference type="SAM" id="Phobius"/>
    </source>
</evidence>
<keyword evidence="1" id="KW-0472">Membrane</keyword>
<feature type="transmembrane region" description="Helical" evidence="1">
    <location>
        <begin position="6"/>
        <end position="24"/>
    </location>
</feature>
<protein>
    <submittedName>
        <fullName evidence="2">Cbb3-type cytochrome oxidase subunit 3</fullName>
    </submittedName>
</protein>
<keyword evidence="1" id="KW-0812">Transmembrane</keyword>
<sequence>MQLIAFAFGVFVFVGIFLLVLKYTTYLSKLKK</sequence>
<evidence type="ECO:0000313" key="2">
    <source>
        <dbReference type="EMBL" id="MDQ0190300.1"/>
    </source>
</evidence>
<comment type="caution">
    <text evidence="2">The sequence shown here is derived from an EMBL/GenBank/DDBJ whole genome shotgun (WGS) entry which is preliminary data.</text>
</comment>